<dbReference type="Proteomes" id="UP000821845">
    <property type="component" value="Chromosome 8"/>
</dbReference>
<evidence type="ECO:0000313" key="2">
    <source>
        <dbReference type="Proteomes" id="UP000821845"/>
    </source>
</evidence>
<comment type="caution">
    <text evidence="1">The sequence shown here is derived from an EMBL/GenBank/DDBJ whole genome shotgun (WGS) entry which is preliminary data.</text>
</comment>
<proteinExistence type="predicted"/>
<evidence type="ECO:0000313" key="1">
    <source>
        <dbReference type="EMBL" id="KAH6923886.1"/>
    </source>
</evidence>
<organism evidence="1 2">
    <name type="scientific">Hyalomma asiaticum</name>
    <name type="common">Tick</name>
    <dbReference type="NCBI Taxonomy" id="266040"/>
    <lineage>
        <taxon>Eukaryota</taxon>
        <taxon>Metazoa</taxon>
        <taxon>Ecdysozoa</taxon>
        <taxon>Arthropoda</taxon>
        <taxon>Chelicerata</taxon>
        <taxon>Arachnida</taxon>
        <taxon>Acari</taxon>
        <taxon>Parasitiformes</taxon>
        <taxon>Ixodida</taxon>
        <taxon>Ixodoidea</taxon>
        <taxon>Ixodidae</taxon>
        <taxon>Hyalomminae</taxon>
        <taxon>Hyalomma</taxon>
    </lineage>
</organism>
<reference evidence="1" key="1">
    <citation type="submission" date="2020-05" db="EMBL/GenBank/DDBJ databases">
        <title>Large-scale comparative analyses of tick genomes elucidate their genetic diversity and vector capacities.</title>
        <authorList>
            <person name="Jia N."/>
            <person name="Wang J."/>
            <person name="Shi W."/>
            <person name="Du L."/>
            <person name="Sun Y."/>
            <person name="Zhan W."/>
            <person name="Jiang J."/>
            <person name="Wang Q."/>
            <person name="Zhang B."/>
            <person name="Ji P."/>
            <person name="Sakyi L.B."/>
            <person name="Cui X."/>
            <person name="Yuan T."/>
            <person name="Jiang B."/>
            <person name="Yang W."/>
            <person name="Lam T.T.-Y."/>
            <person name="Chang Q."/>
            <person name="Ding S."/>
            <person name="Wang X."/>
            <person name="Zhu J."/>
            <person name="Ruan X."/>
            <person name="Zhao L."/>
            <person name="Wei J."/>
            <person name="Que T."/>
            <person name="Du C."/>
            <person name="Cheng J."/>
            <person name="Dai P."/>
            <person name="Han X."/>
            <person name="Huang E."/>
            <person name="Gao Y."/>
            <person name="Liu J."/>
            <person name="Shao H."/>
            <person name="Ye R."/>
            <person name="Li L."/>
            <person name="Wei W."/>
            <person name="Wang X."/>
            <person name="Wang C."/>
            <person name="Yang T."/>
            <person name="Huo Q."/>
            <person name="Li W."/>
            <person name="Guo W."/>
            <person name="Chen H."/>
            <person name="Zhou L."/>
            <person name="Ni X."/>
            <person name="Tian J."/>
            <person name="Zhou Y."/>
            <person name="Sheng Y."/>
            <person name="Liu T."/>
            <person name="Pan Y."/>
            <person name="Xia L."/>
            <person name="Li J."/>
            <person name="Zhao F."/>
            <person name="Cao W."/>
        </authorList>
    </citation>
    <scope>NUCLEOTIDE SEQUENCE</scope>
    <source>
        <strain evidence="1">Hyas-2018</strain>
    </source>
</reference>
<protein>
    <submittedName>
        <fullName evidence="1">Uncharacterized protein</fullName>
    </submittedName>
</protein>
<dbReference type="EMBL" id="CM023488">
    <property type="protein sequence ID" value="KAH6923886.1"/>
    <property type="molecule type" value="Genomic_DNA"/>
</dbReference>
<name>A0ACB7RQC6_HYAAI</name>
<accession>A0ACB7RQC6</accession>
<keyword evidence="2" id="KW-1185">Reference proteome</keyword>
<gene>
    <name evidence="1" type="ORF">HPB50_008413</name>
</gene>
<sequence>MAADVTFFVGEEFTSFTELHRRIQSFQLRNSVQLYIRSSRKIQAAQVRSTDNYNPELKFAEIYYACVRGGRKFQTRANANSASNITARHYGRAEQSSTRQINCPFHIKIRCTRDGQKLYIKDFNSSHNHGTTEQDAVLSRSRTRHYWPTNARQSNTPPPPPPSTSSSQVTAPTVSKPKPSVITTIAPKDGQRQVTVPLSSDGTLPKDPVLFQLLSSPQPSSLTFQNLFFVPKNSAAGNSLPSPQPAIVFQPSATLGRTGNDLPNLKEEPVDSDDCDVYIEPECILQYDEDKCFELCTADTKDGVCGPSLRLAASSPTAATPNADWKLGHKCTSHVTSNGGTNSGVVLQALKAVLNGERNNAAAEKPSCDGGERVAERYVVGRSDIEALTRFCTHCGAKALEMRSENQKDGSLLVASVCKGGHRVEWRFQRL</sequence>